<evidence type="ECO:0000256" key="14">
    <source>
        <dbReference type="ARBA" id="ARBA00023254"/>
    </source>
</evidence>
<dbReference type="InterPro" id="IPR006166">
    <property type="entry name" value="ERCC4_domain"/>
</dbReference>
<dbReference type="InterPro" id="IPR047417">
    <property type="entry name" value="WHD_MUS81"/>
</dbReference>
<dbReference type="Gene3D" id="1.10.150.110">
    <property type="entry name" value="DNA polymerase beta, N-terminal domain-like"/>
    <property type="match status" value="1"/>
</dbReference>
<evidence type="ECO:0000256" key="7">
    <source>
        <dbReference type="ARBA" id="ARBA00022759"/>
    </source>
</evidence>
<dbReference type="CDD" id="cd20074">
    <property type="entry name" value="XPF_nuclease_Mus81"/>
    <property type="match status" value="1"/>
</dbReference>
<evidence type="ECO:0000256" key="5">
    <source>
        <dbReference type="ARBA" id="ARBA00022722"/>
    </source>
</evidence>
<dbReference type="CDD" id="cd21036">
    <property type="entry name" value="WH_MUS81"/>
    <property type="match status" value="1"/>
</dbReference>
<evidence type="ECO:0000313" key="18">
    <source>
        <dbReference type="EMBL" id="KAL3231460.1"/>
    </source>
</evidence>
<feature type="compositionally biased region" description="Polar residues" evidence="16">
    <location>
        <begin position="107"/>
        <end position="121"/>
    </location>
</feature>
<dbReference type="Gene3D" id="1.10.10.10">
    <property type="entry name" value="Winged helix-like DNA-binding domain superfamily/Winged helix DNA-binding domain"/>
    <property type="match status" value="1"/>
</dbReference>
<protein>
    <recommendedName>
        <fullName evidence="4 15">Crossover junction endonuclease MUS81</fullName>
        <ecNumber evidence="15">3.1.22.-</ecNumber>
    </recommendedName>
</protein>
<evidence type="ECO:0000256" key="6">
    <source>
        <dbReference type="ARBA" id="ARBA00022723"/>
    </source>
</evidence>
<comment type="cofactor">
    <cofactor evidence="1 15">
        <name>Mg(2+)</name>
        <dbReference type="ChEBI" id="CHEBI:18420"/>
    </cofactor>
</comment>
<comment type="similarity">
    <text evidence="3 15">Belongs to the XPF family.</text>
</comment>
<dbReference type="InterPro" id="IPR027421">
    <property type="entry name" value="DNA_pol_lamdba_lyase_dom_sf"/>
</dbReference>
<keyword evidence="8 15" id="KW-0227">DNA damage</keyword>
<comment type="subcellular location">
    <subcellularLocation>
        <location evidence="2 15">Nucleus</location>
    </subcellularLocation>
</comment>
<dbReference type="GO" id="GO:0004519">
    <property type="term" value="F:endonuclease activity"/>
    <property type="evidence" value="ECO:0007669"/>
    <property type="project" value="UniProtKB-KW"/>
</dbReference>
<dbReference type="Proteomes" id="UP001623330">
    <property type="component" value="Unassembled WGS sequence"/>
</dbReference>
<evidence type="ECO:0000256" key="9">
    <source>
        <dbReference type="ARBA" id="ARBA00022801"/>
    </source>
</evidence>
<dbReference type="InterPro" id="IPR011335">
    <property type="entry name" value="Restrct_endonuc-II-like"/>
</dbReference>
<dbReference type="Pfam" id="PF02732">
    <property type="entry name" value="ERCC4"/>
    <property type="match status" value="1"/>
</dbReference>
<evidence type="ECO:0000256" key="3">
    <source>
        <dbReference type="ARBA" id="ARBA00010015"/>
    </source>
</evidence>
<dbReference type="Pfam" id="PF21136">
    <property type="entry name" value="WHD_MUS81"/>
    <property type="match status" value="1"/>
</dbReference>
<evidence type="ECO:0000256" key="8">
    <source>
        <dbReference type="ARBA" id="ARBA00022763"/>
    </source>
</evidence>
<dbReference type="EC" id="3.1.22.-" evidence="15"/>
<keyword evidence="19" id="KW-1185">Reference proteome</keyword>
<dbReference type="Pfam" id="PF14716">
    <property type="entry name" value="HHH_8"/>
    <property type="match status" value="1"/>
</dbReference>
<dbReference type="SMART" id="SM00891">
    <property type="entry name" value="ERCC4"/>
    <property type="match status" value="1"/>
</dbReference>
<evidence type="ECO:0000256" key="11">
    <source>
        <dbReference type="ARBA" id="ARBA00023172"/>
    </source>
</evidence>
<keyword evidence="14" id="KW-0469">Meiosis</keyword>
<evidence type="ECO:0000256" key="1">
    <source>
        <dbReference type="ARBA" id="ARBA00001946"/>
    </source>
</evidence>
<evidence type="ECO:0000256" key="10">
    <source>
        <dbReference type="ARBA" id="ARBA00022842"/>
    </source>
</evidence>
<dbReference type="Gene3D" id="3.40.50.10130">
    <property type="match status" value="1"/>
</dbReference>
<evidence type="ECO:0000256" key="4">
    <source>
        <dbReference type="ARBA" id="ARBA00017114"/>
    </source>
</evidence>
<dbReference type="InterPro" id="IPR042530">
    <property type="entry name" value="EME1/EME2_C"/>
</dbReference>
<evidence type="ECO:0000256" key="13">
    <source>
        <dbReference type="ARBA" id="ARBA00023242"/>
    </source>
</evidence>
<keyword evidence="5 15" id="KW-0540">Nuclease</keyword>
<dbReference type="InterPro" id="IPR047416">
    <property type="entry name" value="XPF_nuclease_Mus81"/>
</dbReference>
<dbReference type="EMBL" id="JBEVYD010000007">
    <property type="protein sequence ID" value="KAL3231460.1"/>
    <property type="molecule type" value="Genomic_DNA"/>
</dbReference>
<dbReference type="InterPro" id="IPR010996">
    <property type="entry name" value="HHH_MUS81"/>
</dbReference>
<comment type="function">
    <text evidence="15">Interacts with EME1 to form a DNA structure-specific endonuclease with substrate preference for branched DNA structures with a 5'-end at the branch nick. Typical substrates include 3'-flap structures, D-loops, replication forks and nicked Holliday junctions. May be required in mitosis for the processing of stalled or collapsed replication fork intermediates. May be required in meiosis for the repair of meiosis-specific double strand breaks subsequent to single-end invasion (SEI).</text>
</comment>
<keyword evidence="11 15" id="KW-0233">DNA recombination</keyword>
<dbReference type="SUPFAM" id="SSF47802">
    <property type="entry name" value="DNA polymerase beta, N-terminal domain-like"/>
    <property type="match status" value="1"/>
</dbReference>
<dbReference type="SUPFAM" id="SSF52980">
    <property type="entry name" value="Restriction endonuclease-like"/>
    <property type="match status" value="1"/>
</dbReference>
<keyword evidence="7 15" id="KW-0255">Endonuclease</keyword>
<keyword evidence="12 15" id="KW-0234">DNA repair</keyword>
<sequence length="635" mass="72869">MLPSNLKDLYLKWLHELVDGLDAKQEQLTNTYRKAIRNLEEEEGVFYSPKDLRKVKGIGATIVKRLESKLEKHCKEIGVEVPGRTIESDEVKSSPKKRQRTALRIGSSESHNNDTDNNNEQTSKKRKRKYIPKKRSGAYAILLALLELNAVDKGFIKQDVATVAQKYTDHSMTPNFSTKEYYSAWSSIAQLSKHDLVLIEGRPQQHSLTDEGLKLAIHLKLADQIEFETDTPPQSNPCSKSLYSPEHTANFDELVIENNIPTIVTSKSNLDTSINQMLLERTFGSQEILKDATSLQIASRSHTIGTSNPFTDQHIIEPLPRDNSDFPSGNKNVIQRRRFAKISYELWSPNSYEIYPIIDHREVRSHSDREYFANAFKAKNMKSEIRQLSLGDIIWVAKNKVTGTQCILNTIVERKRLDDLAMSIRDNRFMEQKNRLEQSGCKHKYYLIEETIGSSIGNMAEALRTTLWVILVYYRFSMIRTSNAEESVDKLHALHTVITESYKDKCLLVLLPNNLKSQDDYRSTLELFKQEFEKTDMIECCHTFQTFQDIMRKRELKTIKELTIHILMLVKGISLEKAVSIQKEFPTLNHILTAYQRCPSEQAAKLLMFEKFGNAPGAKKISKQLSEKLADVFAV</sequence>
<evidence type="ECO:0000256" key="12">
    <source>
        <dbReference type="ARBA" id="ARBA00023204"/>
    </source>
</evidence>
<dbReference type="InterPro" id="IPR033309">
    <property type="entry name" value="Mus81"/>
</dbReference>
<evidence type="ECO:0000256" key="16">
    <source>
        <dbReference type="SAM" id="MobiDB-lite"/>
    </source>
</evidence>
<evidence type="ECO:0000259" key="17">
    <source>
        <dbReference type="SMART" id="SM00891"/>
    </source>
</evidence>
<proteinExistence type="inferred from homology"/>
<gene>
    <name evidence="18" type="ORF">RNJ44_00495</name>
</gene>
<keyword evidence="13 15" id="KW-0539">Nucleus</keyword>
<dbReference type="PANTHER" id="PTHR13451">
    <property type="entry name" value="CLASS II CROSSOVER JUNCTION ENDONUCLEASE MUS81"/>
    <property type="match status" value="1"/>
</dbReference>
<comment type="subunit">
    <text evidence="15">Interacts with EME1.</text>
</comment>
<comment type="caution">
    <text evidence="18">The sequence shown here is derived from an EMBL/GenBank/DDBJ whole genome shotgun (WGS) entry which is preliminary data.</text>
</comment>
<reference evidence="18 19" key="1">
    <citation type="submission" date="2024-05" db="EMBL/GenBank/DDBJ databases">
        <title>Long read based assembly of the Candida bracarensis genome reveals expanded adhesin content.</title>
        <authorList>
            <person name="Marcet-Houben M."/>
            <person name="Ksiezopolska E."/>
            <person name="Gabaldon T."/>
        </authorList>
    </citation>
    <scope>NUCLEOTIDE SEQUENCE [LARGE SCALE GENOMIC DNA]</scope>
    <source>
        <strain evidence="18 19">CBM6</strain>
    </source>
</reference>
<accession>A0ABR4NSR1</accession>
<keyword evidence="10 15" id="KW-0460">Magnesium</keyword>
<feature type="domain" description="ERCC4" evidence="17">
    <location>
        <begin position="355"/>
        <end position="452"/>
    </location>
</feature>
<name>A0ABR4NSR1_9SACH</name>
<feature type="region of interest" description="Disordered" evidence="16">
    <location>
        <begin position="86"/>
        <end position="130"/>
    </location>
</feature>
<evidence type="ECO:0000256" key="15">
    <source>
        <dbReference type="RuleBase" id="RU369042"/>
    </source>
</evidence>
<evidence type="ECO:0000313" key="19">
    <source>
        <dbReference type="Proteomes" id="UP001623330"/>
    </source>
</evidence>
<evidence type="ECO:0000256" key="2">
    <source>
        <dbReference type="ARBA" id="ARBA00004123"/>
    </source>
</evidence>
<keyword evidence="9 15" id="KW-0378">Hydrolase</keyword>
<dbReference type="Gene3D" id="1.10.150.670">
    <property type="entry name" value="Crossover junction endonuclease EME1, DNA-binding domain"/>
    <property type="match status" value="1"/>
</dbReference>
<keyword evidence="6 15" id="KW-0479">Metal-binding</keyword>
<dbReference type="InterPro" id="IPR036388">
    <property type="entry name" value="WH-like_DNA-bd_sf"/>
</dbReference>
<dbReference type="PANTHER" id="PTHR13451:SF0">
    <property type="entry name" value="CROSSOVER JUNCTION ENDONUCLEASE MUS81"/>
    <property type="match status" value="1"/>
</dbReference>
<organism evidence="18 19">
    <name type="scientific">Nakaseomyces bracarensis</name>
    <dbReference type="NCBI Taxonomy" id="273131"/>
    <lineage>
        <taxon>Eukaryota</taxon>
        <taxon>Fungi</taxon>
        <taxon>Dikarya</taxon>
        <taxon>Ascomycota</taxon>
        <taxon>Saccharomycotina</taxon>
        <taxon>Saccharomycetes</taxon>
        <taxon>Saccharomycetales</taxon>
        <taxon>Saccharomycetaceae</taxon>
        <taxon>Nakaseomyces</taxon>
    </lineage>
</organism>